<dbReference type="OrthoDB" id="466289at2"/>
<sequence length="82" mass="8980">MKLPKQSVPVKRPDLIDPSTTVDLQILIDAGAVDELRNLKFDLLHGANYNNPMRFLMPANFCGCQIFSGQSRARCSATCGGL</sequence>
<dbReference type="Proteomes" id="UP000177870">
    <property type="component" value="Chromosome"/>
</dbReference>
<protein>
    <recommendedName>
        <fullName evidence="3">Cyanobactin biosynthesis system PatB/AcyB/McaB family protein</fullName>
    </recommendedName>
</protein>
<dbReference type="STRING" id="1458985.BJP34_31350"/>
<dbReference type="NCBIfam" id="TIGR04220">
    <property type="entry name" value="patB_acyB_mcaB"/>
    <property type="match status" value="1"/>
</dbReference>
<gene>
    <name evidence="1" type="ORF">BJP34_31350</name>
</gene>
<dbReference type="KEGG" id="mpro:BJP34_31350"/>
<dbReference type="RefSeq" id="WP_070395719.1">
    <property type="nucleotide sequence ID" value="NZ_CP017599.1"/>
</dbReference>
<proteinExistence type="predicted"/>
<name>A0A1D8U0C8_9CYAN</name>
<dbReference type="AlphaFoldDB" id="A0A1D8U0C8"/>
<reference evidence="2" key="1">
    <citation type="submission" date="2016-10" db="EMBL/GenBank/DDBJ databases">
        <title>Comparative genomics uncovers the prolific and rare metabolic potential of the cyanobacterial genus Moorea.</title>
        <authorList>
            <person name="Leao T."/>
            <person name="Castelao G."/>
            <person name="Korobeynikov A."/>
            <person name="Monroe E.A."/>
            <person name="Podell S."/>
            <person name="Glukhov E."/>
            <person name="Allen E."/>
            <person name="Gerwick W.H."/>
            <person name="Gerwick L."/>
        </authorList>
    </citation>
    <scope>NUCLEOTIDE SEQUENCE [LARGE SCALE GENOMIC DNA]</scope>
    <source>
        <strain evidence="2">PAL-8-15-08-1</strain>
    </source>
</reference>
<evidence type="ECO:0008006" key="3">
    <source>
        <dbReference type="Google" id="ProtNLM"/>
    </source>
</evidence>
<organism evidence="1 2">
    <name type="scientific">Moorena producens PAL-8-15-08-1</name>
    <dbReference type="NCBI Taxonomy" id="1458985"/>
    <lineage>
        <taxon>Bacteria</taxon>
        <taxon>Bacillati</taxon>
        <taxon>Cyanobacteriota</taxon>
        <taxon>Cyanophyceae</taxon>
        <taxon>Coleofasciculales</taxon>
        <taxon>Coleofasciculaceae</taxon>
        <taxon>Moorena</taxon>
    </lineage>
</organism>
<dbReference type="EMBL" id="CP017599">
    <property type="protein sequence ID" value="AOX03338.1"/>
    <property type="molecule type" value="Genomic_DNA"/>
</dbReference>
<evidence type="ECO:0000313" key="1">
    <source>
        <dbReference type="EMBL" id="AOX03338.1"/>
    </source>
</evidence>
<dbReference type="InterPro" id="IPR026473">
    <property type="entry name" value="PatB_AcyB_McaB"/>
</dbReference>
<evidence type="ECO:0000313" key="2">
    <source>
        <dbReference type="Proteomes" id="UP000177870"/>
    </source>
</evidence>
<accession>A0A1D8U0C8</accession>